<comment type="caution">
    <text evidence="2">The sequence shown here is derived from an EMBL/GenBank/DDBJ whole genome shotgun (WGS) entry which is preliminary data.</text>
</comment>
<dbReference type="OrthoDB" id="10646656at2759"/>
<evidence type="ECO:0000313" key="3">
    <source>
        <dbReference type="Proteomes" id="UP000198211"/>
    </source>
</evidence>
<feature type="region of interest" description="Disordered" evidence="1">
    <location>
        <begin position="1"/>
        <end position="22"/>
    </location>
</feature>
<feature type="compositionally biased region" description="Polar residues" evidence="1">
    <location>
        <begin position="1"/>
        <end position="17"/>
    </location>
</feature>
<protein>
    <submittedName>
        <fullName evidence="2">Uncharacterized protein</fullName>
    </submittedName>
</protein>
<accession>A0A225VTG2</accession>
<gene>
    <name evidence="2" type="ORF">PHMEG_00019277</name>
</gene>
<dbReference type="EMBL" id="NBNE01003232">
    <property type="protein sequence ID" value="OWZ08218.1"/>
    <property type="molecule type" value="Genomic_DNA"/>
</dbReference>
<dbReference type="Proteomes" id="UP000198211">
    <property type="component" value="Unassembled WGS sequence"/>
</dbReference>
<evidence type="ECO:0000313" key="2">
    <source>
        <dbReference type="EMBL" id="OWZ08218.1"/>
    </source>
</evidence>
<organism evidence="2 3">
    <name type="scientific">Phytophthora megakarya</name>
    <dbReference type="NCBI Taxonomy" id="4795"/>
    <lineage>
        <taxon>Eukaryota</taxon>
        <taxon>Sar</taxon>
        <taxon>Stramenopiles</taxon>
        <taxon>Oomycota</taxon>
        <taxon>Peronosporomycetes</taxon>
        <taxon>Peronosporales</taxon>
        <taxon>Peronosporaceae</taxon>
        <taxon>Phytophthora</taxon>
    </lineage>
</organism>
<proteinExistence type="predicted"/>
<name>A0A225VTG2_9STRA</name>
<keyword evidence="3" id="KW-1185">Reference proteome</keyword>
<evidence type="ECO:0000256" key="1">
    <source>
        <dbReference type="SAM" id="MobiDB-lite"/>
    </source>
</evidence>
<reference evidence="3" key="1">
    <citation type="submission" date="2017-03" db="EMBL/GenBank/DDBJ databases">
        <title>Phytopthora megakarya and P. palmivora, two closely related causual agents of cacao black pod achieved similar genome size and gene model numbers by different mechanisms.</title>
        <authorList>
            <person name="Ali S."/>
            <person name="Shao J."/>
            <person name="Larry D.J."/>
            <person name="Kronmiller B."/>
            <person name="Shen D."/>
            <person name="Strem M.D."/>
            <person name="Melnick R.L."/>
            <person name="Guiltinan M.J."/>
            <person name="Tyler B.M."/>
            <person name="Meinhardt L.W."/>
            <person name="Bailey B.A."/>
        </authorList>
    </citation>
    <scope>NUCLEOTIDE SEQUENCE [LARGE SCALE GENOMIC DNA]</scope>
    <source>
        <strain evidence="3">zdho120</strain>
    </source>
</reference>
<dbReference type="AlphaFoldDB" id="A0A225VTG2"/>
<sequence>MFENKCGSNAPNSSRDNTIIREPKNEDAAFQELLYKKKPRASVYRSSRQEEIKTLRAKASILDARVQDLQFKRAKRRKSKSTISSSIQKLWQRVAFSQLDHRRKAETETILLRDMVRIQILEAKNLRRILKRRTRIESMETALGLKGVKKLLKDTPTGSQHDFQLLLHEADQQLVPMEDFFTTRGIDNLPYTGYVLDVNLDVIDGVYCELLLKRLLPFGIHQTEDAVCDCTHSPTHLKIRDHAYYPFQTYEGNPTLRPPFDGCRPVQAAATCLRVPLVH</sequence>